<evidence type="ECO:0000259" key="6">
    <source>
        <dbReference type="PROSITE" id="PS51192"/>
    </source>
</evidence>
<dbReference type="InterPro" id="IPR056382">
    <property type="entry name" value="DHX34_Znf-C2H2"/>
</dbReference>
<dbReference type="GO" id="GO:0003723">
    <property type="term" value="F:RNA binding"/>
    <property type="evidence" value="ECO:0007669"/>
    <property type="project" value="TreeGrafter"/>
</dbReference>
<protein>
    <recommendedName>
        <fullName evidence="10">ATP-dependent RNA helicase DHX34</fullName>
    </recommendedName>
</protein>
<dbReference type="SMART" id="SM00487">
    <property type="entry name" value="DEXDc"/>
    <property type="match status" value="1"/>
</dbReference>
<dbReference type="SMART" id="SM00490">
    <property type="entry name" value="HELICc"/>
    <property type="match status" value="1"/>
</dbReference>
<dbReference type="SUPFAM" id="SSF52540">
    <property type="entry name" value="P-loop containing nucleoside triphosphate hydrolases"/>
    <property type="match status" value="1"/>
</dbReference>
<dbReference type="FunFam" id="1.20.120.1080:FF:000005">
    <property type="entry name" value="ATP-dependent helicase HrpA"/>
    <property type="match status" value="1"/>
</dbReference>
<dbReference type="PROSITE" id="PS51192">
    <property type="entry name" value="HELICASE_ATP_BIND_1"/>
    <property type="match status" value="1"/>
</dbReference>
<dbReference type="InterPro" id="IPR014001">
    <property type="entry name" value="Helicase_ATP-bd"/>
</dbReference>
<dbReference type="Gene3D" id="1.20.120.1080">
    <property type="match status" value="1"/>
</dbReference>
<name>A0A9P0FDT4_BRAAE</name>
<dbReference type="Proteomes" id="UP001154078">
    <property type="component" value="Chromosome 2"/>
</dbReference>
<sequence>MDVDSPLHGMDFNRVNITSNVNKRQNVLNKMDRKRKYDDYDRNRPSTSGHKRRRSLSPQNKKIDDYKYELSRFLEEHCNLKSTTEFWTFYTKYKTRQTLVKNDIDKNKLLNIDFDLSNKQLYEKLPLFDKRGDKVRLLLDDFKDFLLVLRIYLDFQQKSKFSKLKKLRGIQKDLPIAQYKNEIINSLADAKVMLIAGDTGCGKSTQVPQYVLEAGYKKIVCTQPRRIACVSLAKRVSYETLTDYKSTVGYQIRFERTKRADTSIIFMTEGLLLRQASEEETLNSYDLIILDEVHERHLHGDFLIGIMKCLLSRRNDVKLILMSATINLKLFSSYFKDEDVKVIQVPGRLYPIEIHYKPIVKDPYERKRDRFDCQPYMQIIQMIDEKYEPHQKGDLLIFLNGYSEISTLAEAVREYAENKQNWIVLELHSSLSLEEQDKVFDYPPAGVRKCIVSTNIAETSVTIDGIRFVIDSGKVNRMMYHTNGGVNKLSETNISQDSAKQRSGRAGRTGPGIGFRMYSEEDLSKFEAFTPAEIHLVPLESLILQMISLGLSDIAQFPFIEKPSSSSIEESLEKLKFSGALSLEQDCLALTPLGDALSQLPVDLTIGKMLITSTVFGNVNSVLAVASLLSVQSPLTQNAYKSTEGRDIRRPMDSDHGDPISLLNYYKEWLSVKYSSAPVQGGSRTQENSRTWARKRCLEEQRFYECTKLIEQFRDTLCEAKLLPKIEDAHLTSSDRSMRHGELKKLKHMRYNLKNENQSRQKKQLKHRRCDDEDEQDNKTDLRDVEFRITNDFKRLEKLLNESSADSYRDVVMLKLILTNGLYPQIALQDEFNSSKSVSEKLYHTKNKNFIFLRPMSYFANNPDCLELHNDDIEVPPPGYFSKRPISRKHQLLVYQSILETKKVYLVNTMRMRAMQTLMLFAKTVATNLSLTKFVFDDFISVDAPYYGQGKTLLTRAIKLRNMWTKELESKLKDAQNVREDKHKIYDFIEELVRFFQSEVSYNVKRLLPADLKTIYTESPDYYDNILKTNNVAGKNPFDRDYEIKINGSYGGFNVTKNVVYGCLIEEEWSANVEESVLEEEHECIHCKMPLLGRGTFETLQHESFCRPNIKVENIDEEVTQPTIKPNSKQFTCEMCGKELFLTPVDILRHKKNCK</sequence>
<keyword evidence="1" id="KW-0547">Nucleotide-binding</keyword>
<evidence type="ECO:0000256" key="4">
    <source>
        <dbReference type="ARBA" id="ARBA00022840"/>
    </source>
</evidence>
<dbReference type="FunFam" id="3.40.50.300:FF:000725">
    <property type="entry name" value="probable ATP-dependent RNA helicase DHX34"/>
    <property type="match status" value="1"/>
</dbReference>
<proteinExistence type="predicted"/>
<dbReference type="InterPro" id="IPR011709">
    <property type="entry name" value="DEAD-box_helicase_OB_fold"/>
</dbReference>
<feature type="region of interest" description="Disordered" evidence="5">
    <location>
        <begin position="21"/>
        <end position="58"/>
    </location>
</feature>
<reference evidence="8" key="1">
    <citation type="submission" date="2021-12" db="EMBL/GenBank/DDBJ databases">
        <authorList>
            <person name="King R."/>
        </authorList>
    </citation>
    <scope>NUCLEOTIDE SEQUENCE</scope>
</reference>
<evidence type="ECO:0000256" key="1">
    <source>
        <dbReference type="ARBA" id="ARBA00022741"/>
    </source>
</evidence>
<evidence type="ECO:0000256" key="3">
    <source>
        <dbReference type="ARBA" id="ARBA00022806"/>
    </source>
</evidence>
<evidence type="ECO:0000256" key="2">
    <source>
        <dbReference type="ARBA" id="ARBA00022801"/>
    </source>
</evidence>
<organism evidence="8 9">
    <name type="scientific">Brassicogethes aeneus</name>
    <name type="common">Rape pollen beetle</name>
    <name type="synonym">Meligethes aeneus</name>
    <dbReference type="NCBI Taxonomy" id="1431903"/>
    <lineage>
        <taxon>Eukaryota</taxon>
        <taxon>Metazoa</taxon>
        <taxon>Ecdysozoa</taxon>
        <taxon>Arthropoda</taxon>
        <taxon>Hexapoda</taxon>
        <taxon>Insecta</taxon>
        <taxon>Pterygota</taxon>
        <taxon>Neoptera</taxon>
        <taxon>Endopterygota</taxon>
        <taxon>Coleoptera</taxon>
        <taxon>Polyphaga</taxon>
        <taxon>Cucujiformia</taxon>
        <taxon>Nitidulidae</taxon>
        <taxon>Meligethinae</taxon>
        <taxon>Brassicogethes</taxon>
    </lineage>
</organism>
<evidence type="ECO:0008006" key="10">
    <source>
        <dbReference type="Google" id="ProtNLM"/>
    </source>
</evidence>
<dbReference type="CDD" id="cd18791">
    <property type="entry name" value="SF2_C_RHA"/>
    <property type="match status" value="1"/>
</dbReference>
<dbReference type="InterPro" id="IPR001650">
    <property type="entry name" value="Helicase_C-like"/>
</dbReference>
<accession>A0A9P0FDT4</accession>
<dbReference type="PROSITE" id="PS51194">
    <property type="entry name" value="HELICASE_CTER"/>
    <property type="match status" value="1"/>
</dbReference>
<dbReference type="GO" id="GO:0005524">
    <property type="term" value="F:ATP binding"/>
    <property type="evidence" value="ECO:0007669"/>
    <property type="project" value="UniProtKB-KW"/>
</dbReference>
<dbReference type="InterPro" id="IPR011545">
    <property type="entry name" value="DEAD/DEAH_box_helicase_dom"/>
</dbReference>
<feature type="compositionally biased region" description="Basic and acidic residues" evidence="5">
    <location>
        <begin position="35"/>
        <end position="44"/>
    </location>
</feature>
<evidence type="ECO:0000313" key="8">
    <source>
        <dbReference type="EMBL" id="CAH0551789.1"/>
    </source>
</evidence>
<dbReference type="InterPro" id="IPR027417">
    <property type="entry name" value="P-loop_NTPase"/>
</dbReference>
<dbReference type="Pfam" id="PF00271">
    <property type="entry name" value="Helicase_C"/>
    <property type="match status" value="1"/>
</dbReference>
<dbReference type="PANTHER" id="PTHR18934:SF221">
    <property type="entry name" value="ATP-DEPENDENT RNA HELICASE DHX34-RELATED"/>
    <property type="match status" value="1"/>
</dbReference>
<dbReference type="OrthoDB" id="3363059at2759"/>
<dbReference type="GO" id="GO:0016787">
    <property type="term" value="F:hydrolase activity"/>
    <property type="evidence" value="ECO:0007669"/>
    <property type="project" value="UniProtKB-KW"/>
</dbReference>
<feature type="region of interest" description="Disordered" evidence="5">
    <location>
        <begin position="750"/>
        <end position="777"/>
    </location>
</feature>
<dbReference type="AlphaFoldDB" id="A0A9P0FDT4"/>
<keyword evidence="2" id="KW-0378">Hydrolase</keyword>
<dbReference type="Gene3D" id="3.40.50.300">
    <property type="entry name" value="P-loop containing nucleotide triphosphate hydrolases"/>
    <property type="match status" value="2"/>
</dbReference>
<feature type="domain" description="Helicase ATP-binding" evidence="6">
    <location>
        <begin position="184"/>
        <end position="344"/>
    </location>
</feature>
<dbReference type="SMART" id="SM00847">
    <property type="entry name" value="HA2"/>
    <property type="match status" value="1"/>
</dbReference>
<evidence type="ECO:0000256" key="5">
    <source>
        <dbReference type="SAM" id="MobiDB-lite"/>
    </source>
</evidence>
<feature type="domain" description="Helicase C-terminal" evidence="7">
    <location>
        <begin position="378"/>
        <end position="550"/>
    </location>
</feature>
<keyword evidence="4" id="KW-0067">ATP-binding</keyword>
<gene>
    <name evidence="8" type="ORF">MELIAE_LOCUS4319</name>
</gene>
<dbReference type="Pfam" id="PF00270">
    <property type="entry name" value="DEAD"/>
    <property type="match status" value="1"/>
</dbReference>
<dbReference type="PANTHER" id="PTHR18934">
    <property type="entry name" value="ATP-DEPENDENT RNA HELICASE"/>
    <property type="match status" value="1"/>
</dbReference>
<keyword evidence="3" id="KW-0347">Helicase</keyword>
<evidence type="ECO:0000313" key="9">
    <source>
        <dbReference type="Proteomes" id="UP001154078"/>
    </source>
</evidence>
<dbReference type="EMBL" id="OV121133">
    <property type="protein sequence ID" value="CAH0551789.1"/>
    <property type="molecule type" value="Genomic_DNA"/>
</dbReference>
<dbReference type="GO" id="GO:0004386">
    <property type="term" value="F:helicase activity"/>
    <property type="evidence" value="ECO:0007669"/>
    <property type="project" value="UniProtKB-KW"/>
</dbReference>
<dbReference type="Pfam" id="PF24485">
    <property type="entry name" value="zf-C2H2_DHX34"/>
    <property type="match status" value="1"/>
</dbReference>
<evidence type="ECO:0000259" key="7">
    <source>
        <dbReference type="PROSITE" id="PS51194"/>
    </source>
</evidence>
<dbReference type="Pfam" id="PF07717">
    <property type="entry name" value="OB_NTP_bind"/>
    <property type="match status" value="1"/>
</dbReference>
<keyword evidence="9" id="KW-1185">Reference proteome</keyword>
<dbReference type="InterPro" id="IPR007502">
    <property type="entry name" value="Helicase-assoc_dom"/>
</dbReference>